<keyword evidence="8" id="KW-0479">Metal-binding</keyword>
<sequence length="320" mass="36117">MHKPHILLLTSGGDAPGMNTFLAKSITLLRDKYSVYLCSNGLNGLIKNQIFPIDENCDYLQFVDQPSTFLGSSRLKKPLQEDKISLQTIIQNLQQAQIQHLIILGGNGSMAAAKVISLHTVINVITVPFSIDNDLQEVFYTIGSLSAALFNHSLLRNLKYTNQAHQALCLIEIMGRHHPYLLDASIGNLQPLLTIRTINEKLTPEAICQEIYRKLHTSQKYDPLIVVKELIYNSKEYEEINQAIQLNFPDIIVRRPIFFSYLQRGCDVAEIDQIICANAAQVLFNFLTNCPNITISNNFFVAINQNDKSDIQILPYSIIK</sequence>
<accession>A0ABT3BPL5</accession>
<dbReference type="EMBL" id="JAOXHJ010000004">
    <property type="protein sequence ID" value="MCV3754185.1"/>
    <property type="molecule type" value="Genomic_DNA"/>
</dbReference>
<comment type="pathway">
    <text evidence="4">Carbohydrate degradation; glycolysis; D-glyceraldehyde 3-phosphate and glycerone phosphate from D-glucose: step 3/4.</text>
</comment>
<evidence type="ECO:0000256" key="3">
    <source>
        <dbReference type="ARBA" id="ARBA00004496"/>
    </source>
</evidence>
<protein>
    <recommendedName>
        <fullName evidence="5">6-phosphofructokinase</fullName>
        <ecNumber evidence="5">2.7.1.11</ecNumber>
    </recommendedName>
</protein>
<evidence type="ECO:0000259" key="16">
    <source>
        <dbReference type="Pfam" id="PF00365"/>
    </source>
</evidence>
<comment type="caution">
    <text evidence="17">The sequence shown here is derived from an EMBL/GenBank/DDBJ whole genome shotgun (WGS) entry which is preliminary data.</text>
</comment>
<proteinExistence type="inferred from homology"/>
<dbReference type="PANTHER" id="PTHR13697:SF4">
    <property type="entry name" value="ATP-DEPENDENT 6-PHOSPHOFRUCTOKINASE"/>
    <property type="match status" value="1"/>
</dbReference>
<dbReference type="InterPro" id="IPR022953">
    <property type="entry name" value="ATP_PFK"/>
</dbReference>
<comment type="catalytic activity">
    <reaction evidence="15">
        <text>beta-D-fructose 6-phosphate + ATP = beta-D-fructose 1,6-bisphosphate + ADP + H(+)</text>
        <dbReference type="Rhea" id="RHEA:16109"/>
        <dbReference type="ChEBI" id="CHEBI:15378"/>
        <dbReference type="ChEBI" id="CHEBI:30616"/>
        <dbReference type="ChEBI" id="CHEBI:32966"/>
        <dbReference type="ChEBI" id="CHEBI:57634"/>
        <dbReference type="ChEBI" id="CHEBI:456216"/>
        <dbReference type="EC" id="2.7.1.11"/>
    </reaction>
</comment>
<dbReference type="GO" id="GO:0003872">
    <property type="term" value="F:6-phosphofructokinase activity"/>
    <property type="evidence" value="ECO:0007669"/>
    <property type="project" value="UniProtKB-EC"/>
</dbReference>
<dbReference type="InterPro" id="IPR000023">
    <property type="entry name" value="Phosphofructokinase_dom"/>
</dbReference>
<evidence type="ECO:0000256" key="13">
    <source>
        <dbReference type="ARBA" id="ARBA00023152"/>
    </source>
</evidence>
<dbReference type="Proteomes" id="UP001207252">
    <property type="component" value="Unassembled WGS sequence"/>
</dbReference>
<organism evidence="17 18">
    <name type="scientific">Ureaplasma zalophigenitalium</name>
    <dbReference type="NCBI Taxonomy" id="907723"/>
    <lineage>
        <taxon>Bacteria</taxon>
        <taxon>Bacillati</taxon>
        <taxon>Mycoplasmatota</taxon>
        <taxon>Mycoplasmoidales</taxon>
        <taxon>Mycoplasmoidaceae</taxon>
        <taxon>Ureaplasma</taxon>
    </lineage>
</organism>
<evidence type="ECO:0000256" key="4">
    <source>
        <dbReference type="ARBA" id="ARBA00004679"/>
    </source>
</evidence>
<keyword evidence="11" id="KW-0067">ATP-binding</keyword>
<evidence type="ECO:0000256" key="12">
    <source>
        <dbReference type="ARBA" id="ARBA00022842"/>
    </source>
</evidence>
<keyword evidence="10" id="KW-0418">Kinase</keyword>
<evidence type="ECO:0000256" key="9">
    <source>
        <dbReference type="ARBA" id="ARBA00022741"/>
    </source>
</evidence>
<keyword evidence="9" id="KW-0547">Nucleotide-binding</keyword>
<evidence type="ECO:0000256" key="11">
    <source>
        <dbReference type="ARBA" id="ARBA00022840"/>
    </source>
</evidence>
<dbReference type="PANTHER" id="PTHR13697">
    <property type="entry name" value="PHOSPHOFRUCTOKINASE"/>
    <property type="match status" value="1"/>
</dbReference>
<dbReference type="Pfam" id="PF00365">
    <property type="entry name" value="PFK"/>
    <property type="match status" value="1"/>
</dbReference>
<evidence type="ECO:0000313" key="18">
    <source>
        <dbReference type="Proteomes" id="UP001207252"/>
    </source>
</evidence>
<dbReference type="Gene3D" id="3.40.50.460">
    <property type="entry name" value="Phosphofructokinase domain"/>
    <property type="match status" value="1"/>
</dbReference>
<name>A0ABT3BPL5_9BACT</name>
<evidence type="ECO:0000313" key="17">
    <source>
        <dbReference type="EMBL" id="MCV3754185.1"/>
    </source>
</evidence>
<dbReference type="Gene3D" id="3.40.50.450">
    <property type="match status" value="1"/>
</dbReference>
<keyword evidence="13" id="KW-0324">Glycolysis</keyword>
<evidence type="ECO:0000256" key="7">
    <source>
        <dbReference type="ARBA" id="ARBA00022679"/>
    </source>
</evidence>
<dbReference type="EC" id="2.7.1.11" evidence="5"/>
<keyword evidence="6" id="KW-0963">Cytoplasm</keyword>
<keyword evidence="7 17" id="KW-0808">Transferase</keyword>
<gene>
    <name evidence="17" type="ORF">OF365_02245</name>
</gene>
<comment type="similarity">
    <text evidence="14">Belongs to the phosphofructokinase type A (PFKA) family.</text>
</comment>
<reference evidence="17 18" key="1">
    <citation type="journal article" date="2020" name="Int. J. Syst. Evol. Microbiol.">
        <title>Ureaplasma miroungigenitalium sp. nov. isolated from northern elephant seals (Mirounga angustirostris) and Ureaplasma zalophigenitalium sp. nov. isolated from California sea lions (Zalophus californianus).</title>
        <authorList>
            <person name="Volokhov D.V."/>
            <person name="Gulland F.M."/>
            <person name="Gao Y."/>
            <person name="Chizhikov V.E."/>
        </authorList>
    </citation>
    <scope>NUCLEOTIDE SEQUENCE [LARGE SCALE GENOMIC DNA]</scope>
    <source>
        <strain evidence="17 18">CSL7644-GEN</strain>
    </source>
</reference>
<evidence type="ECO:0000256" key="14">
    <source>
        <dbReference type="ARBA" id="ARBA00038478"/>
    </source>
</evidence>
<feature type="domain" description="Phosphofructokinase" evidence="16">
    <location>
        <begin position="6"/>
        <end position="283"/>
    </location>
</feature>
<dbReference type="RefSeq" id="WP_263817988.1">
    <property type="nucleotide sequence ID" value="NZ_JAOXHJ010000004.1"/>
</dbReference>
<comment type="cofactor">
    <cofactor evidence="1">
        <name>Mg(2+)</name>
        <dbReference type="ChEBI" id="CHEBI:18420"/>
    </cofactor>
</comment>
<evidence type="ECO:0000256" key="15">
    <source>
        <dbReference type="ARBA" id="ARBA00048070"/>
    </source>
</evidence>
<evidence type="ECO:0000256" key="10">
    <source>
        <dbReference type="ARBA" id="ARBA00022777"/>
    </source>
</evidence>
<evidence type="ECO:0000256" key="6">
    <source>
        <dbReference type="ARBA" id="ARBA00022490"/>
    </source>
</evidence>
<comment type="subcellular location">
    <subcellularLocation>
        <location evidence="3">Cytoplasm</location>
    </subcellularLocation>
</comment>
<evidence type="ECO:0000256" key="5">
    <source>
        <dbReference type="ARBA" id="ARBA00012055"/>
    </source>
</evidence>
<dbReference type="PRINTS" id="PR00476">
    <property type="entry name" value="PHFRCTKINASE"/>
</dbReference>
<keyword evidence="12" id="KW-0460">Magnesium</keyword>
<evidence type="ECO:0000256" key="2">
    <source>
        <dbReference type="ARBA" id="ARBA00002659"/>
    </source>
</evidence>
<dbReference type="SUPFAM" id="SSF53784">
    <property type="entry name" value="Phosphofructokinase"/>
    <property type="match status" value="1"/>
</dbReference>
<evidence type="ECO:0000256" key="8">
    <source>
        <dbReference type="ARBA" id="ARBA00022723"/>
    </source>
</evidence>
<keyword evidence="18" id="KW-1185">Reference proteome</keyword>
<comment type="function">
    <text evidence="2">Catalyzes the phosphorylation of D-fructose 6-phosphate to fructose 1,6-bisphosphate by ATP, the first committing step of glycolysis.</text>
</comment>
<evidence type="ECO:0000256" key="1">
    <source>
        <dbReference type="ARBA" id="ARBA00001946"/>
    </source>
</evidence>
<dbReference type="InterPro" id="IPR035966">
    <property type="entry name" value="PKF_sf"/>
</dbReference>